<dbReference type="OrthoDB" id="413250at2759"/>
<feature type="region of interest" description="Disordered" evidence="1">
    <location>
        <begin position="362"/>
        <end position="415"/>
    </location>
</feature>
<reference evidence="2" key="1">
    <citation type="submission" date="2021-02" db="EMBL/GenBank/DDBJ databases">
        <authorList>
            <person name="Dougan E. K."/>
            <person name="Rhodes N."/>
            <person name="Thang M."/>
            <person name="Chan C."/>
        </authorList>
    </citation>
    <scope>NUCLEOTIDE SEQUENCE</scope>
</reference>
<evidence type="ECO:0008006" key="4">
    <source>
        <dbReference type="Google" id="ProtNLM"/>
    </source>
</evidence>
<evidence type="ECO:0000313" key="2">
    <source>
        <dbReference type="EMBL" id="CAE7239030.1"/>
    </source>
</evidence>
<name>A0A812L048_9DINO</name>
<dbReference type="AlphaFoldDB" id="A0A812L048"/>
<gene>
    <name evidence="2" type="ORF">SNEC2469_LOCUS4186</name>
</gene>
<feature type="region of interest" description="Disordered" evidence="1">
    <location>
        <begin position="194"/>
        <end position="213"/>
    </location>
</feature>
<dbReference type="Proteomes" id="UP000601435">
    <property type="component" value="Unassembled WGS sequence"/>
</dbReference>
<sequence length="415" mass="45706">MFVCLAESRVPEEVLPRMVGSMRRKYKKEPTPSFDAVSRMGMAASLVVAGKVLWTLAADSDLVETQLGSSALRFEEGDLLQVEAKVDAAWLYGHAAKVTGQRKQVIRQGSEVKAKSSYQPEDALEDSKGIGWLYGRTLKAPSEFGFFPETCLERELPSVGPGFGLRWAAAGRRRDGLLDARRTSFRARQSSRAKCAKPTAREASQADADAEAPGQIEVATPQDKLPFDADIVNNDEEIPTKATQAAKAAVIGADLLKDYGECRLANTKNAWHSKLSRASTLARSVGLGTPCIDRWVLAGLQDLVKAHQIEDPQVFLKSFVGYMGSRMEDNTADPGSVQDIPGEPFLPAGLFEETSEVLLERTSKKSKRKRKENSVNKWRRAIPEGPGSLSAIFEEEDQRPPEEQSRVHALHLQRR</sequence>
<proteinExistence type="predicted"/>
<protein>
    <recommendedName>
        <fullName evidence="4">SH3 domain-containing protein</fullName>
    </recommendedName>
</protein>
<dbReference type="EMBL" id="CAJNJA010008661">
    <property type="protein sequence ID" value="CAE7239030.1"/>
    <property type="molecule type" value="Genomic_DNA"/>
</dbReference>
<keyword evidence="3" id="KW-1185">Reference proteome</keyword>
<comment type="caution">
    <text evidence="2">The sequence shown here is derived from an EMBL/GenBank/DDBJ whole genome shotgun (WGS) entry which is preliminary data.</text>
</comment>
<evidence type="ECO:0000256" key="1">
    <source>
        <dbReference type="SAM" id="MobiDB-lite"/>
    </source>
</evidence>
<evidence type="ECO:0000313" key="3">
    <source>
        <dbReference type="Proteomes" id="UP000601435"/>
    </source>
</evidence>
<organism evidence="2 3">
    <name type="scientific">Symbiodinium necroappetens</name>
    <dbReference type="NCBI Taxonomy" id="1628268"/>
    <lineage>
        <taxon>Eukaryota</taxon>
        <taxon>Sar</taxon>
        <taxon>Alveolata</taxon>
        <taxon>Dinophyceae</taxon>
        <taxon>Suessiales</taxon>
        <taxon>Symbiodiniaceae</taxon>
        <taxon>Symbiodinium</taxon>
    </lineage>
</organism>
<accession>A0A812L048</accession>